<reference evidence="1" key="1">
    <citation type="submission" date="2019-02" db="EMBL/GenBank/DDBJ databases">
        <authorList>
            <person name="Gruber-Vodicka R. H."/>
            <person name="Seah K. B. B."/>
        </authorList>
    </citation>
    <scope>NUCLEOTIDE SEQUENCE</scope>
    <source>
        <strain evidence="1">BECK_BY1</strain>
    </source>
</reference>
<organism evidence="1">
    <name type="scientific">Candidatus Kentrum sp. TUN</name>
    <dbReference type="NCBI Taxonomy" id="2126343"/>
    <lineage>
        <taxon>Bacteria</taxon>
        <taxon>Pseudomonadati</taxon>
        <taxon>Pseudomonadota</taxon>
        <taxon>Gammaproteobacteria</taxon>
        <taxon>Candidatus Kentrum</taxon>
    </lineage>
</organism>
<evidence type="ECO:0000313" key="1">
    <source>
        <dbReference type="EMBL" id="VFK59031.1"/>
    </source>
</evidence>
<gene>
    <name evidence="1" type="ORF">BECKTUN1418D_GA0071000_10949</name>
</gene>
<dbReference type="AlphaFoldDB" id="A0A450ZZ30"/>
<protein>
    <submittedName>
        <fullName evidence="1">Uncharacterized protein</fullName>
    </submittedName>
</protein>
<sequence>MAEKMQNSALFSSVITPLAISKILRKLDIDPEVEKMTQTEKAGAFRKVCGVTKADAIVAFETLGTETDISIFSFSRANTSSKARMILYGCKSNTIVYESMLKVKVNLGSTIPDEYEIEKIAGEAVAEKLIQMIEGKEPVATDGLTEVDEKENKEFDFPFLKEIFSEKDLEEKDNK</sequence>
<dbReference type="EMBL" id="CAADFX010000094">
    <property type="protein sequence ID" value="VFK59031.1"/>
    <property type="molecule type" value="Genomic_DNA"/>
</dbReference>
<name>A0A450ZZ30_9GAMM</name>
<proteinExistence type="predicted"/>
<accession>A0A450ZZ30</accession>